<evidence type="ECO:0000256" key="1">
    <source>
        <dbReference type="ARBA" id="ARBA00004123"/>
    </source>
</evidence>
<evidence type="ECO:0000313" key="9">
    <source>
        <dbReference type="EMBL" id="CAF3029275.1"/>
    </source>
</evidence>
<evidence type="ECO:0000256" key="6">
    <source>
        <dbReference type="ARBA" id="ARBA00023242"/>
    </source>
</evidence>
<evidence type="ECO:0000256" key="3">
    <source>
        <dbReference type="ARBA" id="ARBA00022737"/>
    </source>
</evidence>
<name>A0A7R8D7X6_LEPSM</name>
<evidence type="ECO:0000256" key="5">
    <source>
        <dbReference type="ARBA" id="ARBA00022833"/>
    </source>
</evidence>
<feature type="compositionally biased region" description="Polar residues" evidence="7">
    <location>
        <begin position="409"/>
        <end position="427"/>
    </location>
</feature>
<feature type="compositionally biased region" description="Polar residues" evidence="7">
    <location>
        <begin position="331"/>
        <end position="343"/>
    </location>
</feature>
<dbReference type="GO" id="GO:0008270">
    <property type="term" value="F:zinc ion binding"/>
    <property type="evidence" value="ECO:0007669"/>
    <property type="project" value="UniProtKB-KW"/>
</dbReference>
<evidence type="ECO:0000256" key="2">
    <source>
        <dbReference type="ARBA" id="ARBA00022723"/>
    </source>
</evidence>
<protein>
    <submittedName>
        <fullName evidence="9">KRAB</fullName>
    </submittedName>
</protein>
<keyword evidence="6" id="KW-0539">Nucleus</keyword>
<keyword evidence="10" id="KW-1185">Reference proteome</keyword>
<feature type="region of interest" description="Disordered" evidence="7">
    <location>
        <begin position="403"/>
        <end position="463"/>
    </location>
</feature>
<evidence type="ECO:0000259" key="8">
    <source>
        <dbReference type="PROSITE" id="PS50157"/>
    </source>
</evidence>
<dbReference type="SUPFAM" id="SSF54695">
    <property type="entry name" value="POZ domain"/>
    <property type="match status" value="1"/>
</dbReference>
<dbReference type="EMBL" id="HG994587">
    <property type="protein sequence ID" value="CAF3029275.1"/>
    <property type="molecule type" value="Genomic_DNA"/>
</dbReference>
<dbReference type="GO" id="GO:0005634">
    <property type="term" value="C:nucleus"/>
    <property type="evidence" value="ECO:0007669"/>
    <property type="project" value="UniProtKB-SubCell"/>
</dbReference>
<dbReference type="PROSITE" id="PS00028">
    <property type="entry name" value="ZINC_FINGER_C2H2_1"/>
    <property type="match status" value="6"/>
</dbReference>
<keyword evidence="4" id="KW-0863">Zinc-finger</keyword>
<dbReference type="AlphaFoldDB" id="A0A7R8D7X6"/>
<dbReference type="InterPro" id="IPR036236">
    <property type="entry name" value="Znf_C2H2_sf"/>
</dbReference>
<evidence type="ECO:0000313" key="10">
    <source>
        <dbReference type="Proteomes" id="UP000675881"/>
    </source>
</evidence>
<dbReference type="PROSITE" id="PS50157">
    <property type="entry name" value="ZINC_FINGER_C2H2_2"/>
    <property type="match status" value="5"/>
</dbReference>
<keyword evidence="5" id="KW-0862">Zinc</keyword>
<dbReference type="Proteomes" id="UP000675881">
    <property type="component" value="Chromosome 8"/>
</dbReference>
<reference evidence="9" key="1">
    <citation type="submission" date="2021-02" db="EMBL/GenBank/DDBJ databases">
        <authorList>
            <person name="Bekaert M."/>
        </authorList>
    </citation>
    <scope>NUCLEOTIDE SEQUENCE</scope>
    <source>
        <strain evidence="9">IoA-00</strain>
    </source>
</reference>
<dbReference type="SMART" id="SM00355">
    <property type="entry name" value="ZnF_C2H2"/>
    <property type="match status" value="6"/>
</dbReference>
<feature type="compositionally biased region" description="Basic and acidic residues" evidence="7">
    <location>
        <begin position="291"/>
        <end position="324"/>
    </location>
</feature>
<organism evidence="9 10">
    <name type="scientific">Lepeophtheirus salmonis</name>
    <name type="common">Salmon louse</name>
    <name type="synonym">Caligus salmonis</name>
    <dbReference type="NCBI Taxonomy" id="72036"/>
    <lineage>
        <taxon>Eukaryota</taxon>
        <taxon>Metazoa</taxon>
        <taxon>Ecdysozoa</taxon>
        <taxon>Arthropoda</taxon>
        <taxon>Crustacea</taxon>
        <taxon>Multicrustacea</taxon>
        <taxon>Hexanauplia</taxon>
        <taxon>Copepoda</taxon>
        <taxon>Siphonostomatoida</taxon>
        <taxon>Caligidae</taxon>
        <taxon>Lepeophtheirus</taxon>
    </lineage>
</organism>
<comment type="subcellular location">
    <subcellularLocation>
        <location evidence="1">Nucleus</location>
    </subcellularLocation>
</comment>
<dbReference type="GO" id="GO:0000981">
    <property type="term" value="F:DNA-binding transcription factor activity, RNA polymerase II-specific"/>
    <property type="evidence" value="ECO:0007669"/>
    <property type="project" value="TreeGrafter"/>
</dbReference>
<feature type="domain" description="C2H2-type" evidence="8">
    <location>
        <begin position="630"/>
        <end position="658"/>
    </location>
</feature>
<evidence type="ECO:0000256" key="7">
    <source>
        <dbReference type="SAM" id="MobiDB-lite"/>
    </source>
</evidence>
<keyword evidence="3" id="KW-0677">Repeat</keyword>
<dbReference type="SUPFAM" id="SSF57667">
    <property type="entry name" value="beta-beta-alpha zinc fingers"/>
    <property type="match status" value="2"/>
</dbReference>
<sequence length="693" mass="78012">MSSTALEPCSSSTTDWIINMFEAEQKSAVFGSLAGYLNTATFADVSLACRNQVLRAHKVHNPAINVVDLDRELSPNGLDLTYEDVQLIIGILYCVGTVEISPERIESLLLIAQVLGIPTLIHLLKLKPGSTFQSFDDHQESLQKQRSSSSVSFFSLASPRCSTTSFANRSNNTNVLESLDPSFLQQLNNLHQIDDIENAFMPHLQNNTTSHSFVDSIEAYDESSIKSSNSLPFDSSGFGKLLPESNGDLSSRSVPLLPDRNLMSVDNVSEPLTPLDRHDQPSKPLSPPALDNKDREEAPKEKNESLILEDGRIQAPKEKNKSTDDEFENVTLASPKSKNQSTLLEEGIKNPPELLPSDDDQFDKVESLSQNVELESTEKEIEESESDEIRVNLDSIASNGKSIRLSIPGASNGSINDEVSSSTQPESGDSPILAGSSRRSVDGVSALKRRRKKEKKGSNKLDDKKNKSVYKCSLCNQSFSSQKAFEKHGNFHIEQSSCTCIECGKTFRKRWALEQHLAIDHRSAESSNDHQASCEDCGKTFGWKRNLLAHVLLHHQKEIRYRCRYCPLTFLKKKLYLNHHTNKHIDKPPTWCQLCFKVFENSKVLEDHQYVESHINEFHPDEKIDCQMKSSCPVCHKKFLLKRYLFIHVRHFHDEETNKNSRRKRIINSPVGCSSHRHGDQNLNINVKCVVRN</sequence>
<feature type="domain" description="C2H2-type" evidence="8">
    <location>
        <begin position="496"/>
        <end position="526"/>
    </location>
</feature>
<dbReference type="Pfam" id="PF00096">
    <property type="entry name" value="zf-C2H2"/>
    <property type="match status" value="2"/>
</dbReference>
<dbReference type="OrthoDB" id="6077919at2759"/>
<dbReference type="InterPro" id="IPR013087">
    <property type="entry name" value="Znf_C2H2_type"/>
</dbReference>
<evidence type="ECO:0000256" key="4">
    <source>
        <dbReference type="ARBA" id="ARBA00022771"/>
    </source>
</evidence>
<proteinExistence type="predicted"/>
<dbReference type="PANTHER" id="PTHR24394:SF29">
    <property type="entry name" value="MYONEURIN"/>
    <property type="match status" value="1"/>
</dbReference>
<dbReference type="Gene3D" id="3.30.160.60">
    <property type="entry name" value="Classic Zinc Finger"/>
    <property type="match status" value="2"/>
</dbReference>
<feature type="domain" description="C2H2-type" evidence="8">
    <location>
        <begin position="470"/>
        <end position="497"/>
    </location>
</feature>
<dbReference type="InterPro" id="IPR011333">
    <property type="entry name" value="SKP1/BTB/POZ_sf"/>
</dbReference>
<dbReference type="PANTHER" id="PTHR24394">
    <property type="entry name" value="ZINC FINGER PROTEIN"/>
    <property type="match status" value="1"/>
</dbReference>
<gene>
    <name evidence="9" type="ORF">LSAA_13610</name>
</gene>
<accession>A0A7R8D7X6</accession>
<feature type="domain" description="C2H2-type" evidence="8">
    <location>
        <begin position="561"/>
        <end position="589"/>
    </location>
</feature>
<keyword evidence="2" id="KW-0479">Metal-binding</keyword>
<feature type="domain" description="C2H2-type" evidence="8">
    <location>
        <begin position="532"/>
        <end position="559"/>
    </location>
</feature>
<feature type="region of interest" description="Disordered" evidence="7">
    <location>
        <begin position="267"/>
        <end position="388"/>
    </location>
</feature>